<name>A0A5E7UXF6_PSEFL</name>
<reference evidence="1 2" key="1">
    <citation type="submission" date="2019-09" db="EMBL/GenBank/DDBJ databases">
        <authorList>
            <person name="Chandra G."/>
            <person name="Truman W A."/>
        </authorList>
    </citation>
    <scope>NUCLEOTIDE SEQUENCE [LARGE SCALE GENOMIC DNA]</scope>
    <source>
        <strain evidence="1">PS918</strain>
    </source>
</reference>
<accession>A0A5E7UXF6</accession>
<evidence type="ECO:0000313" key="1">
    <source>
        <dbReference type="EMBL" id="VVQ16227.1"/>
    </source>
</evidence>
<evidence type="ECO:0008006" key="3">
    <source>
        <dbReference type="Google" id="ProtNLM"/>
    </source>
</evidence>
<dbReference type="EMBL" id="CABVIY010000011">
    <property type="protein sequence ID" value="VVQ16227.1"/>
    <property type="molecule type" value="Genomic_DNA"/>
</dbReference>
<organism evidence="1 2">
    <name type="scientific">Pseudomonas fluorescens</name>
    <dbReference type="NCBI Taxonomy" id="294"/>
    <lineage>
        <taxon>Bacteria</taxon>
        <taxon>Pseudomonadati</taxon>
        <taxon>Pseudomonadota</taxon>
        <taxon>Gammaproteobacteria</taxon>
        <taxon>Pseudomonadales</taxon>
        <taxon>Pseudomonadaceae</taxon>
        <taxon>Pseudomonas</taxon>
    </lineage>
</organism>
<dbReference type="AlphaFoldDB" id="A0A5E7UXF6"/>
<dbReference type="RefSeq" id="WP_224790536.1">
    <property type="nucleotide sequence ID" value="NZ_CABVIY010000011.1"/>
</dbReference>
<proteinExistence type="predicted"/>
<evidence type="ECO:0000313" key="2">
    <source>
        <dbReference type="Proteomes" id="UP000326611"/>
    </source>
</evidence>
<dbReference type="Proteomes" id="UP000326611">
    <property type="component" value="Unassembled WGS sequence"/>
</dbReference>
<sequence>MKTEMSSRGFLRGALLGLALIGGLWLLMLAGQLGRPVPSTHWVEKAYEHKLTQANAIEQPKVLVVAGSAAMFGVDSTAVAEALGRPVVNLGVNAGILPPYIQSYARQAIKPGDWVVLPVEYPMFHGRYSINMSFIDYWWGHPGFRHLDVNLVQLAQVFWLTPVLRAVDGYRGLPPGFKVSGLYGPQNLDLHGDQVNTQSSQQEVWMRELVERSGVERYGAQAHGWNANWASWKALADEVTAAGGCAVFVPPPMLDRAEYHQGKEHRYYAALAEQARSHGLNYVGSPLDTLYPMDRFFDTNYHLNAAARTLYTRHLIELVKPEFDRCKAH</sequence>
<gene>
    <name evidence="1" type="ORF">PS918_05955</name>
</gene>
<protein>
    <recommendedName>
        <fullName evidence="3">SGNH/GDSL hydrolase family protein</fullName>
    </recommendedName>
</protein>